<gene>
    <name evidence="3" type="ORF">SCLCIDRAFT_134379</name>
</gene>
<protein>
    <recommendedName>
        <fullName evidence="2">HAT C-terminal dimerisation domain-containing protein</fullName>
    </recommendedName>
</protein>
<evidence type="ECO:0000313" key="3">
    <source>
        <dbReference type="EMBL" id="KIM55599.1"/>
    </source>
</evidence>
<reference evidence="4" key="2">
    <citation type="submission" date="2015-01" db="EMBL/GenBank/DDBJ databases">
        <title>Evolutionary Origins and Diversification of the Mycorrhizal Mutualists.</title>
        <authorList>
            <consortium name="DOE Joint Genome Institute"/>
            <consortium name="Mycorrhizal Genomics Consortium"/>
            <person name="Kohler A."/>
            <person name="Kuo A."/>
            <person name="Nagy L.G."/>
            <person name="Floudas D."/>
            <person name="Copeland A."/>
            <person name="Barry K.W."/>
            <person name="Cichocki N."/>
            <person name="Veneault-Fourrey C."/>
            <person name="LaButti K."/>
            <person name="Lindquist E.A."/>
            <person name="Lipzen A."/>
            <person name="Lundell T."/>
            <person name="Morin E."/>
            <person name="Murat C."/>
            <person name="Riley R."/>
            <person name="Ohm R."/>
            <person name="Sun H."/>
            <person name="Tunlid A."/>
            <person name="Henrissat B."/>
            <person name="Grigoriev I.V."/>
            <person name="Hibbett D.S."/>
            <person name="Martin F."/>
        </authorList>
    </citation>
    <scope>NUCLEOTIDE SEQUENCE [LARGE SCALE GENOMIC DNA]</scope>
    <source>
        <strain evidence="4">Foug A</strain>
    </source>
</reference>
<dbReference type="InterPro" id="IPR012337">
    <property type="entry name" value="RNaseH-like_sf"/>
</dbReference>
<dbReference type="Pfam" id="PF05699">
    <property type="entry name" value="Dimer_Tnp_hAT"/>
    <property type="match status" value="1"/>
</dbReference>
<dbReference type="EMBL" id="KN822131">
    <property type="protein sequence ID" value="KIM55599.1"/>
    <property type="molecule type" value="Genomic_DNA"/>
</dbReference>
<feature type="region of interest" description="Disordered" evidence="1">
    <location>
        <begin position="40"/>
        <end position="63"/>
    </location>
</feature>
<dbReference type="AlphaFoldDB" id="A0A0C3DH05"/>
<evidence type="ECO:0000256" key="1">
    <source>
        <dbReference type="SAM" id="MobiDB-lite"/>
    </source>
</evidence>
<organism evidence="3 4">
    <name type="scientific">Scleroderma citrinum Foug A</name>
    <dbReference type="NCBI Taxonomy" id="1036808"/>
    <lineage>
        <taxon>Eukaryota</taxon>
        <taxon>Fungi</taxon>
        <taxon>Dikarya</taxon>
        <taxon>Basidiomycota</taxon>
        <taxon>Agaricomycotina</taxon>
        <taxon>Agaricomycetes</taxon>
        <taxon>Agaricomycetidae</taxon>
        <taxon>Boletales</taxon>
        <taxon>Sclerodermatineae</taxon>
        <taxon>Sclerodermataceae</taxon>
        <taxon>Scleroderma</taxon>
    </lineage>
</organism>
<keyword evidence="4" id="KW-1185">Reference proteome</keyword>
<feature type="compositionally biased region" description="Polar residues" evidence="1">
    <location>
        <begin position="44"/>
        <end position="56"/>
    </location>
</feature>
<proteinExistence type="predicted"/>
<dbReference type="InterPro" id="IPR008906">
    <property type="entry name" value="HATC_C_dom"/>
</dbReference>
<dbReference type="OrthoDB" id="2661839at2759"/>
<dbReference type="PANTHER" id="PTHR47611">
    <property type="entry name" value="HAT DIMERISATION DOMAIN, C-TERMINAL"/>
    <property type="match status" value="1"/>
</dbReference>
<dbReference type="Proteomes" id="UP000053989">
    <property type="component" value="Unassembled WGS sequence"/>
</dbReference>
<dbReference type="HOGENOM" id="CLU_009123_9_0_1"/>
<dbReference type="GO" id="GO:0046983">
    <property type="term" value="F:protein dimerization activity"/>
    <property type="evidence" value="ECO:0007669"/>
    <property type="project" value="InterPro"/>
</dbReference>
<reference evidence="3 4" key="1">
    <citation type="submission" date="2014-04" db="EMBL/GenBank/DDBJ databases">
        <authorList>
            <consortium name="DOE Joint Genome Institute"/>
            <person name="Kuo A."/>
            <person name="Kohler A."/>
            <person name="Nagy L.G."/>
            <person name="Floudas D."/>
            <person name="Copeland A."/>
            <person name="Barry K.W."/>
            <person name="Cichocki N."/>
            <person name="Veneault-Fourrey C."/>
            <person name="LaButti K."/>
            <person name="Lindquist E.A."/>
            <person name="Lipzen A."/>
            <person name="Lundell T."/>
            <person name="Morin E."/>
            <person name="Murat C."/>
            <person name="Sun H."/>
            <person name="Tunlid A."/>
            <person name="Henrissat B."/>
            <person name="Grigoriev I.V."/>
            <person name="Hibbett D.S."/>
            <person name="Martin F."/>
            <person name="Nordberg H.P."/>
            <person name="Cantor M.N."/>
            <person name="Hua S.X."/>
        </authorList>
    </citation>
    <scope>NUCLEOTIDE SEQUENCE [LARGE SCALE GENOMIC DNA]</scope>
    <source>
        <strain evidence="3 4">Foug A</strain>
    </source>
</reference>
<accession>A0A0C3DH05</accession>
<feature type="compositionally biased region" description="Basic and acidic residues" evidence="1">
    <location>
        <begin position="7"/>
        <end position="26"/>
    </location>
</feature>
<evidence type="ECO:0000313" key="4">
    <source>
        <dbReference type="Proteomes" id="UP000053989"/>
    </source>
</evidence>
<sequence length="195" mass="22306">MAWGGAEEQKLEREAGNPNAKDWHDEATKIIKETMTEYWEQMKPSMTSKPPANSPNEHSKRPLKSNFDCLHQEHLLQATVQTDNGGWKLELWCYLTDIPKDVSKEMDIIAWWAARSDDYPTLSRIAMDICAIPATSVPCERLFSAGAEIATDHHSCLGADRFEQLQILKHAWRDNIVDSAHLNSTMTEEEYLDEF</sequence>
<evidence type="ECO:0000259" key="2">
    <source>
        <dbReference type="Pfam" id="PF05699"/>
    </source>
</evidence>
<dbReference type="SUPFAM" id="SSF53098">
    <property type="entry name" value="Ribonuclease H-like"/>
    <property type="match status" value="1"/>
</dbReference>
<feature type="domain" description="HAT C-terminal dimerisation" evidence="2">
    <location>
        <begin position="101"/>
        <end position="170"/>
    </location>
</feature>
<name>A0A0C3DH05_9AGAM</name>
<dbReference type="PANTHER" id="PTHR47611:SF1">
    <property type="entry name" value="CCHC-TYPE DOMAIN-CONTAINING PROTEIN"/>
    <property type="match status" value="1"/>
</dbReference>
<dbReference type="InParanoid" id="A0A0C3DH05"/>
<feature type="region of interest" description="Disordered" evidence="1">
    <location>
        <begin position="1"/>
        <end position="26"/>
    </location>
</feature>